<feature type="domain" description="EF-hand" evidence="4">
    <location>
        <begin position="158"/>
        <end position="192"/>
    </location>
</feature>
<keyword evidence="3" id="KW-0106">Calcium</keyword>
<dbReference type="EMBL" id="OX465078">
    <property type="protein sequence ID" value="CAI9272682.1"/>
    <property type="molecule type" value="Genomic_DNA"/>
</dbReference>
<dbReference type="SMART" id="SM00054">
    <property type="entry name" value="EFh"/>
    <property type="match status" value="2"/>
</dbReference>
<dbReference type="FunFam" id="1.10.238.10:FF:000178">
    <property type="entry name" value="Calmodulin-2 A"/>
    <property type="match status" value="1"/>
</dbReference>
<dbReference type="GO" id="GO:0005509">
    <property type="term" value="F:calcium ion binding"/>
    <property type="evidence" value="ECO:0007669"/>
    <property type="project" value="InterPro"/>
</dbReference>
<evidence type="ECO:0000259" key="4">
    <source>
        <dbReference type="PROSITE" id="PS50222"/>
    </source>
</evidence>
<organism evidence="5 6">
    <name type="scientific">Lactuca saligna</name>
    <name type="common">Willowleaf lettuce</name>
    <dbReference type="NCBI Taxonomy" id="75948"/>
    <lineage>
        <taxon>Eukaryota</taxon>
        <taxon>Viridiplantae</taxon>
        <taxon>Streptophyta</taxon>
        <taxon>Embryophyta</taxon>
        <taxon>Tracheophyta</taxon>
        <taxon>Spermatophyta</taxon>
        <taxon>Magnoliopsida</taxon>
        <taxon>eudicotyledons</taxon>
        <taxon>Gunneridae</taxon>
        <taxon>Pentapetalae</taxon>
        <taxon>asterids</taxon>
        <taxon>campanulids</taxon>
        <taxon>Asterales</taxon>
        <taxon>Asteraceae</taxon>
        <taxon>Cichorioideae</taxon>
        <taxon>Cichorieae</taxon>
        <taxon>Lactucinae</taxon>
        <taxon>Lactuca</taxon>
    </lineage>
</organism>
<dbReference type="InterPro" id="IPR018247">
    <property type="entry name" value="EF_Hand_1_Ca_BS"/>
</dbReference>
<evidence type="ECO:0000313" key="5">
    <source>
        <dbReference type="EMBL" id="CAI9272682.1"/>
    </source>
</evidence>
<feature type="domain" description="EF-hand" evidence="4">
    <location>
        <begin position="120"/>
        <end position="155"/>
    </location>
</feature>
<keyword evidence="2" id="KW-0677">Repeat</keyword>
<reference evidence="5" key="1">
    <citation type="submission" date="2023-04" db="EMBL/GenBank/DDBJ databases">
        <authorList>
            <person name="Vijverberg K."/>
            <person name="Xiong W."/>
            <person name="Schranz E."/>
        </authorList>
    </citation>
    <scope>NUCLEOTIDE SEQUENCE</scope>
</reference>
<dbReference type="InterPro" id="IPR039647">
    <property type="entry name" value="EF_hand_pair_protein_CML-like"/>
</dbReference>
<name>A0AA35W0G7_LACSI</name>
<gene>
    <name evidence="5" type="ORF">LSALG_LOCUS12881</name>
</gene>
<sequence>MSFVIPELVQYVFLQSFLNRGTRILKFFSRCKFVVHHQLGFCPEPYMSNIQVEKENHDPNLSRSHLSFTNKRISGDESVRRDELELLMANLGVFCHSGGEKLPESLNSTDLLNIFEEEQPRLDEVKEAFDIFDENKDGFIDAKELQRVLSALGVKEGADMEDCRKMIGAFDENADGRIDFNEFVKFMENTCC</sequence>
<dbReference type="CDD" id="cd00051">
    <property type="entry name" value="EFh"/>
    <property type="match status" value="1"/>
</dbReference>
<dbReference type="InterPro" id="IPR002048">
    <property type="entry name" value="EF_hand_dom"/>
</dbReference>
<dbReference type="GO" id="GO:0043226">
    <property type="term" value="C:organelle"/>
    <property type="evidence" value="ECO:0007669"/>
    <property type="project" value="UniProtKB-ARBA"/>
</dbReference>
<evidence type="ECO:0000313" key="6">
    <source>
        <dbReference type="Proteomes" id="UP001177003"/>
    </source>
</evidence>
<dbReference type="PROSITE" id="PS00018">
    <property type="entry name" value="EF_HAND_1"/>
    <property type="match status" value="2"/>
</dbReference>
<dbReference type="Gene3D" id="1.10.238.10">
    <property type="entry name" value="EF-hand"/>
    <property type="match status" value="1"/>
</dbReference>
<dbReference type="Proteomes" id="UP001177003">
    <property type="component" value="Chromosome 2"/>
</dbReference>
<evidence type="ECO:0000256" key="3">
    <source>
        <dbReference type="ARBA" id="ARBA00022837"/>
    </source>
</evidence>
<dbReference type="AlphaFoldDB" id="A0AA35W0G7"/>
<keyword evidence="1" id="KW-0479">Metal-binding</keyword>
<protein>
    <recommendedName>
        <fullName evidence="4">EF-hand domain-containing protein</fullName>
    </recommendedName>
</protein>
<accession>A0AA35W0G7</accession>
<dbReference type="PANTHER" id="PTHR10891">
    <property type="entry name" value="EF-HAND CALCIUM-BINDING DOMAIN CONTAINING PROTEIN"/>
    <property type="match status" value="1"/>
</dbReference>
<dbReference type="SUPFAM" id="SSF47473">
    <property type="entry name" value="EF-hand"/>
    <property type="match status" value="1"/>
</dbReference>
<dbReference type="Pfam" id="PF13499">
    <property type="entry name" value="EF-hand_7"/>
    <property type="match status" value="1"/>
</dbReference>
<dbReference type="InterPro" id="IPR011992">
    <property type="entry name" value="EF-hand-dom_pair"/>
</dbReference>
<dbReference type="PROSITE" id="PS50222">
    <property type="entry name" value="EF_HAND_2"/>
    <property type="match status" value="2"/>
</dbReference>
<evidence type="ECO:0000256" key="1">
    <source>
        <dbReference type="ARBA" id="ARBA00022723"/>
    </source>
</evidence>
<keyword evidence="6" id="KW-1185">Reference proteome</keyword>
<proteinExistence type="predicted"/>
<evidence type="ECO:0000256" key="2">
    <source>
        <dbReference type="ARBA" id="ARBA00022737"/>
    </source>
</evidence>